<reference evidence="2 3" key="1">
    <citation type="journal article" date="2014" name="PLoS Genet.">
        <title>Phylogenetically driven sequencing of extremely halophilic archaea reveals strategies for static and dynamic osmo-response.</title>
        <authorList>
            <person name="Becker E.A."/>
            <person name="Seitzer P.M."/>
            <person name="Tritt A."/>
            <person name="Larsen D."/>
            <person name="Krusor M."/>
            <person name="Yao A.I."/>
            <person name="Wu D."/>
            <person name="Madern D."/>
            <person name="Eisen J.A."/>
            <person name="Darling A.E."/>
            <person name="Facciotti M.T."/>
        </authorList>
    </citation>
    <scope>NUCLEOTIDE SEQUENCE [LARGE SCALE GENOMIC DNA]</scope>
    <source>
        <strain evidence="2 3">JCM 12255</strain>
    </source>
</reference>
<dbReference type="Proteomes" id="UP000011602">
    <property type="component" value="Unassembled WGS sequence"/>
</dbReference>
<evidence type="ECO:0000313" key="2">
    <source>
        <dbReference type="EMBL" id="ELY60930.1"/>
    </source>
</evidence>
<sequence>AAVEPVFVPYGLAVALVAGLLAMPYPLALAARTNAVDELNR</sequence>
<accession>L9XGT9</accession>
<gene>
    <name evidence="2" type="ORF">C493_03437</name>
</gene>
<comment type="caution">
    <text evidence="2">The sequence shown here is derived from an EMBL/GenBank/DDBJ whole genome shotgun (WGS) entry which is preliminary data.</text>
</comment>
<dbReference type="EMBL" id="AOHZ01000016">
    <property type="protein sequence ID" value="ELY60930.1"/>
    <property type="molecule type" value="Genomic_DNA"/>
</dbReference>
<protein>
    <submittedName>
        <fullName evidence="2">Uncharacterized protein</fullName>
    </submittedName>
</protein>
<evidence type="ECO:0000313" key="3">
    <source>
        <dbReference type="Proteomes" id="UP000011602"/>
    </source>
</evidence>
<organism evidence="2 3">
    <name type="scientific">Natronolimnohabitans innermongolicus JCM 12255</name>
    <dbReference type="NCBI Taxonomy" id="1227499"/>
    <lineage>
        <taxon>Archaea</taxon>
        <taxon>Methanobacteriati</taxon>
        <taxon>Methanobacteriota</taxon>
        <taxon>Stenosarchaea group</taxon>
        <taxon>Halobacteria</taxon>
        <taxon>Halobacteriales</taxon>
        <taxon>Natrialbaceae</taxon>
        <taxon>Natronolimnohabitans</taxon>
    </lineage>
</organism>
<keyword evidence="1" id="KW-0812">Transmembrane</keyword>
<feature type="non-terminal residue" evidence="2">
    <location>
        <position position="1"/>
    </location>
</feature>
<feature type="transmembrane region" description="Helical" evidence="1">
    <location>
        <begin position="6"/>
        <end position="31"/>
    </location>
</feature>
<keyword evidence="1" id="KW-1133">Transmembrane helix</keyword>
<evidence type="ECO:0000256" key="1">
    <source>
        <dbReference type="SAM" id="Phobius"/>
    </source>
</evidence>
<keyword evidence="3" id="KW-1185">Reference proteome</keyword>
<proteinExistence type="predicted"/>
<keyword evidence="1" id="KW-0472">Membrane</keyword>
<dbReference type="AlphaFoldDB" id="L9XGT9"/>
<name>L9XGT9_9EURY</name>